<comment type="caution">
    <text evidence="1">The sequence shown here is derived from an EMBL/GenBank/DDBJ whole genome shotgun (WGS) entry which is preliminary data.</text>
</comment>
<dbReference type="AlphaFoldDB" id="A0A7J6UZ68"/>
<evidence type="ECO:0000313" key="2">
    <source>
        <dbReference type="Proteomes" id="UP000554482"/>
    </source>
</evidence>
<proteinExistence type="predicted"/>
<accession>A0A7J6UZ68</accession>
<dbReference type="EMBL" id="JABWDY010040716">
    <property type="protein sequence ID" value="KAF5177929.1"/>
    <property type="molecule type" value="Genomic_DNA"/>
</dbReference>
<name>A0A7J6UZ68_THATH</name>
<protein>
    <submittedName>
        <fullName evidence="1">Uncharacterized protein</fullName>
    </submittedName>
</protein>
<organism evidence="1 2">
    <name type="scientific">Thalictrum thalictroides</name>
    <name type="common">Rue-anemone</name>
    <name type="synonym">Anemone thalictroides</name>
    <dbReference type="NCBI Taxonomy" id="46969"/>
    <lineage>
        <taxon>Eukaryota</taxon>
        <taxon>Viridiplantae</taxon>
        <taxon>Streptophyta</taxon>
        <taxon>Embryophyta</taxon>
        <taxon>Tracheophyta</taxon>
        <taxon>Spermatophyta</taxon>
        <taxon>Magnoliopsida</taxon>
        <taxon>Ranunculales</taxon>
        <taxon>Ranunculaceae</taxon>
        <taxon>Thalictroideae</taxon>
        <taxon>Thalictrum</taxon>
    </lineage>
</organism>
<keyword evidence="2" id="KW-1185">Reference proteome</keyword>
<sequence>MGLVETCVKQLFAELKQEHDLLIRLIRTVHGEYAHNKDVFAAGSAAYKDCLNLFKKLRVHALNAYLYFQHSVEADEMMKIFLPVFFIFLVTLGSGEWPNKLEGFSPSTAPRPPRTEAQNMRYQAFLARAFPPTLGAGEFSYFEGSSPSPALARSPMDEHYHRKLFDDFKARGKARATL</sequence>
<gene>
    <name evidence="1" type="ORF">FRX31_032485</name>
</gene>
<dbReference type="Proteomes" id="UP000554482">
    <property type="component" value="Unassembled WGS sequence"/>
</dbReference>
<evidence type="ECO:0000313" key="1">
    <source>
        <dbReference type="EMBL" id="KAF5177929.1"/>
    </source>
</evidence>
<reference evidence="1 2" key="1">
    <citation type="submission" date="2020-06" db="EMBL/GenBank/DDBJ databases">
        <title>Transcriptomic and genomic resources for Thalictrum thalictroides and T. hernandezii: Facilitating candidate gene discovery in an emerging model plant lineage.</title>
        <authorList>
            <person name="Arias T."/>
            <person name="Riano-Pachon D.M."/>
            <person name="Di Stilio V.S."/>
        </authorList>
    </citation>
    <scope>NUCLEOTIDE SEQUENCE [LARGE SCALE GENOMIC DNA]</scope>
    <source>
        <strain evidence="2">cv. WT478/WT964</strain>
        <tissue evidence="1">Leaves</tissue>
    </source>
</reference>